<evidence type="ECO:0000256" key="2">
    <source>
        <dbReference type="SAM" id="SignalP"/>
    </source>
</evidence>
<evidence type="ECO:0000313" key="4">
    <source>
        <dbReference type="Proteomes" id="UP000053257"/>
    </source>
</evidence>
<name>A0A0C3S6C8_PHLG1</name>
<dbReference type="EMBL" id="KN840589">
    <property type="protein sequence ID" value="KIP04045.1"/>
    <property type="molecule type" value="Genomic_DNA"/>
</dbReference>
<feature type="region of interest" description="Disordered" evidence="1">
    <location>
        <begin position="51"/>
        <end position="83"/>
    </location>
</feature>
<feature type="compositionally biased region" description="Basic residues" evidence="1">
    <location>
        <begin position="62"/>
        <end position="74"/>
    </location>
</feature>
<feature type="chain" id="PRO_5002169641" evidence="2">
    <location>
        <begin position="30"/>
        <end position="227"/>
    </location>
</feature>
<protein>
    <submittedName>
        <fullName evidence="3">Uncharacterized protein</fullName>
    </submittedName>
</protein>
<dbReference type="AlphaFoldDB" id="A0A0C3S6C8"/>
<proteinExistence type="predicted"/>
<dbReference type="HOGENOM" id="CLU_1220077_0_0_1"/>
<accession>A0A0C3S6C8</accession>
<keyword evidence="4" id="KW-1185">Reference proteome</keyword>
<reference evidence="3 4" key="1">
    <citation type="journal article" date="2014" name="PLoS Genet.">
        <title>Analysis of the Phlebiopsis gigantea genome, transcriptome and secretome provides insight into its pioneer colonization strategies of wood.</title>
        <authorList>
            <person name="Hori C."/>
            <person name="Ishida T."/>
            <person name="Igarashi K."/>
            <person name="Samejima M."/>
            <person name="Suzuki H."/>
            <person name="Master E."/>
            <person name="Ferreira P."/>
            <person name="Ruiz-Duenas F.J."/>
            <person name="Held B."/>
            <person name="Canessa P."/>
            <person name="Larrondo L.F."/>
            <person name="Schmoll M."/>
            <person name="Druzhinina I.S."/>
            <person name="Kubicek C.P."/>
            <person name="Gaskell J.A."/>
            <person name="Kersten P."/>
            <person name="St John F."/>
            <person name="Glasner J."/>
            <person name="Sabat G."/>
            <person name="Splinter BonDurant S."/>
            <person name="Syed K."/>
            <person name="Yadav J."/>
            <person name="Mgbeahuruike A.C."/>
            <person name="Kovalchuk A."/>
            <person name="Asiegbu F.O."/>
            <person name="Lackner G."/>
            <person name="Hoffmeister D."/>
            <person name="Rencoret J."/>
            <person name="Gutierrez A."/>
            <person name="Sun H."/>
            <person name="Lindquist E."/>
            <person name="Barry K."/>
            <person name="Riley R."/>
            <person name="Grigoriev I.V."/>
            <person name="Henrissat B."/>
            <person name="Kues U."/>
            <person name="Berka R.M."/>
            <person name="Martinez A.T."/>
            <person name="Covert S.F."/>
            <person name="Blanchette R.A."/>
            <person name="Cullen D."/>
        </authorList>
    </citation>
    <scope>NUCLEOTIDE SEQUENCE [LARGE SCALE GENOMIC DNA]</scope>
    <source>
        <strain evidence="3 4">11061_1 CR5-6</strain>
    </source>
</reference>
<sequence>MTAVCVRTTRQAAVLWLLRRTCVFPPADSADPCSNPQSRGVLYLICCGGRERGGRPSSWPKQKSRRGASPRKHSQPSGCDRATMDGRFTPILDIAPLFQMLHCSSLETGSAKHCGNRHTFRRYNSKSAFYNCSLLYMMLQDIVLRPFNASSPPATEYACSARSPPQGASCHKQRREVLPSVRTAAARQKNRSEWSGAGDACARAYSGSSVGHGGLQDPSVVVDGNDY</sequence>
<evidence type="ECO:0000256" key="1">
    <source>
        <dbReference type="SAM" id="MobiDB-lite"/>
    </source>
</evidence>
<gene>
    <name evidence="3" type="ORF">PHLGIDRAFT_212912</name>
</gene>
<organism evidence="3 4">
    <name type="scientific">Phlebiopsis gigantea (strain 11061_1 CR5-6)</name>
    <name type="common">White-rot fungus</name>
    <name type="synonym">Peniophora gigantea</name>
    <dbReference type="NCBI Taxonomy" id="745531"/>
    <lineage>
        <taxon>Eukaryota</taxon>
        <taxon>Fungi</taxon>
        <taxon>Dikarya</taxon>
        <taxon>Basidiomycota</taxon>
        <taxon>Agaricomycotina</taxon>
        <taxon>Agaricomycetes</taxon>
        <taxon>Polyporales</taxon>
        <taxon>Phanerochaetaceae</taxon>
        <taxon>Phlebiopsis</taxon>
    </lineage>
</organism>
<feature type="region of interest" description="Disordered" evidence="1">
    <location>
        <begin position="208"/>
        <end position="227"/>
    </location>
</feature>
<evidence type="ECO:0000313" key="3">
    <source>
        <dbReference type="EMBL" id="KIP04045.1"/>
    </source>
</evidence>
<feature type="signal peptide" evidence="2">
    <location>
        <begin position="1"/>
        <end position="29"/>
    </location>
</feature>
<keyword evidence="2" id="KW-0732">Signal</keyword>
<dbReference type="Proteomes" id="UP000053257">
    <property type="component" value="Unassembled WGS sequence"/>
</dbReference>